<dbReference type="Pfam" id="PF13604">
    <property type="entry name" value="AAA_30"/>
    <property type="match status" value="1"/>
</dbReference>
<feature type="coiled-coil region" evidence="1">
    <location>
        <begin position="1271"/>
        <end position="1344"/>
    </location>
</feature>
<dbReference type="InterPro" id="IPR014862">
    <property type="entry name" value="TrwC"/>
</dbReference>
<name>A0A2T0LXZ1_9ACTN</name>
<evidence type="ECO:0000313" key="4">
    <source>
        <dbReference type="EMBL" id="PRX48960.1"/>
    </source>
</evidence>
<dbReference type="Proteomes" id="UP000238312">
    <property type="component" value="Unassembled WGS sequence"/>
</dbReference>
<accession>A0A2T0LXZ1</accession>
<evidence type="ECO:0000259" key="3">
    <source>
        <dbReference type="Pfam" id="PF08751"/>
    </source>
</evidence>
<reference evidence="4 5" key="1">
    <citation type="submission" date="2018-03" db="EMBL/GenBank/DDBJ databases">
        <title>Genomic Encyclopedia of Type Strains, Phase III (KMG-III): the genomes of soil and plant-associated and newly described type strains.</title>
        <authorList>
            <person name="Whitman W."/>
        </authorList>
    </citation>
    <scope>NUCLEOTIDE SEQUENCE [LARGE SCALE GENOMIC DNA]</scope>
    <source>
        <strain evidence="4 5">CGMCC 4.7104</strain>
    </source>
</reference>
<dbReference type="OrthoDB" id="4524286at2"/>
<dbReference type="Pfam" id="PF08751">
    <property type="entry name" value="TrwC"/>
    <property type="match status" value="1"/>
</dbReference>
<feature type="region of interest" description="Disordered" evidence="2">
    <location>
        <begin position="356"/>
        <end position="415"/>
    </location>
</feature>
<gene>
    <name evidence="4" type="ORF">B0I32_13953</name>
</gene>
<feature type="region of interest" description="Disordered" evidence="2">
    <location>
        <begin position="72"/>
        <end position="94"/>
    </location>
</feature>
<feature type="region of interest" description="Disordered" evidence="2">
    <location>
        <begin position="1191"/>
        <end position="1237"/>
    </location>
</feature>
<dbReference type="EMBL" id="PVNG01000039">
    <property type="protein sequence ID" value="PRX48960.1"/>
    <property type="molecule type" value="Genomic_DNA"/>
</dbReference>
<dbReference type="SUPFAM" id="SSF52540">
    <property type="entry name" value="P-loop containing nucleoside triphosphate hydrolases"/>
    <property type="match status" value="2"/>
</dbReference>
<feature type="compositionally biased region" description="Basic and acidic residues" evidence="2">
    <location>
        <begin position="1203"/>
        <end position="1237"/>
    </location>
</feature>
<feature type="domain" description="TrwC relaxase" evidence="3">
    <location>
        <begin position="12"/>
        <end position="353"/>
    </location>
</feature>
<dbReference type="RefSeq" id="WP_106252817.1">
    <property type="nucleotide sequence ID" value="NZ_PVNG01000039.1"/>
</dbReference>
<organism evidence="4 5">
    <name type="scientific">Nonomuraea fuscirosea</name>
    <dbReference type="NCBI Taxonomy" id="1291556"/>
    <lineage>
        <taxon>Bacteria</taxon>
        <taxon>Bacillati</taxon>
        <taxon>Actinomycetota</taxon>
        <taxon>Actinomycetes</taxon>
        <taxon>Streptosporangiales</taxon>
        <taxon>Streptosporangiaceae</taxon>
        <taxon>Nonomuraea</taxon>
    </lineage>
</organism>
<sequence>MLSIGLGYDPGYLTRQVGKGAENYYLSSIGDEERGEPPGVWSGEACAELGFTLGEVVEPTAFERLYRSFADPRDPGFDDPSIPEADKPVLGSRPAQFAEDTGRKPVYFLDLTFSPPKSVTLLHAGLLAKAAEQERDGHPDQALDLRAQAAAVWDAVMTGNAAMLEYYQDVCGVSRAGKHGPKAAGRSTGRWVDAPRWVVASFRQHTSRNGDPQLHVHNPVLNRVPCDADGKWRALDSRAIHAVRPAAAALAERVMWETLTRSLPIHTRVRPDGHGLEVEGIDDDLIGMFSSRRVEVSGLLEQLRAQYVARHKREPSARALFSMAQYATRATKARKSKAPAPTHAAELDQWMEQSRRVESGTLAEVPDRALSQRTQPETSSEREQAAALSQQILERSGHATPTPRPDVAVEGAEESQAEQQIHRIVQAAVADAQRAKAVFSRYEVTRAVNRHLPGWLGGLPANAVRQVLEDLTEQAIGAGNSYGVRLLNVPEVVEVPAELRRANGSSAYVAPCAERFTTDDHLAIENRLLMAAQARTAPAISRQRVQEWLAPRRASDGGPGLREDQAEAIIGIATSGRAVDVFEGPAGSGKSYALGRLTGLWQAGQGVGSIGLTLSTNASYVLADEGFERTFNIRRFLALARTGKLRIEPGTLIVVDEASMVPTADLAAIQEVAERAFGKVVWAGDTAQLSAPEAGGLMRVLAADAGSYALNVVERMEAVWEREASLRLRAGQVWVVDEYDERGRIVEGDREQVTTRLVSDYLDDRAAGRRAVMLTMSNADARELAARVRAELVRRGEVSSDGVRLRDGTTAGVGDLVMARANTRRVNVAGTWRTLSNRDVLRVDQVLDDGALIAHLTSRTHPGGEPARRVYIPAHYAAKHLELGYATTTHAAQGRTVDVARALIDGRVTHQMLYVMLTRGRSANVGYVDVTALTAADLREGGQQALQLADPDPAPGAPTLNARTVLAHVLDRDDAAPAAIEALREEGERVTHMAHLMAIWRDIITLATRPRHRRTLGAELTPDLYERLQNDPARRALDALLQRIELSGRDTTDLIRRAVRRRSFDGARSIAQVLHHRLNRLLATDDEGQNAVPWSWRERPPHIDDPDLARYAHEVAERMDQRTEQLGARAAQSPPTWALQHLGEVPDEPLLRQEWIIRAGVIAAYSEAYGTSLLTAHRPGPLAPDREAAWQAARQALTARDFPTADRPDGEARRQDEHERPTTRPARQKPEFPSRDDDTVAAMRQAGALLALSHTPYRVGLLTPEQLTTRADELTAQARDAATALTAAEQRARTYAATGGGPAERELTSKRVQLTEQLDRIEEVIAAQERLHQAELELERAQSAELNIGQPSALLSAAQGAHATAREQAHQALTQAPPRTVWPLIRHQQNQLTRHWDDILHAGRQADVQAAEHDTVTARATQQQIRSELDAVQNEIARRDALPQARQRVEHAARDHHYARQQQQELLSTLASMPDGVGLLMTSQLSARMTELRRQQQELAATVRTAEDQLTRLTEHGGPVEQDLQQRRGELAGHLRSIDAADEAARRRDVLAQRLSDLIQQNGTILEQIQQIRRELPTLGRVRPGTRARRTALESQLVRLYQRHADLLQQSQTAERAHLEASRAAHASAEQAPSRTSWPQIRQQAAELERTWEQTRQLAQAADLESSRDRLEEARRKALQTARMLQATVEEVERRRSLPHGQRKAEHDARAEHQQRLREELELRQAHRVAGRIPATRRRVQERVPEHRDREQNQLAEP</sequence>
<protein>
    <submittedName>
        <fullName evidence="4">Conjugative relaxase-like TrwC/TraI family protein</fullName>
    </submittedName>
</protein>
<feature type="region of interest" description="Disordered" evidence="2">
    <location>
        <begin position="1614"/>
        <end position="1642"/>
    </location>
</feature>
<evidence type="ECO:0000256" key="1">
    <source>
        <dbReference type="SAM" id="Coils"/>
    </source>
</evidence>
<evidence type="ECO:0000313" key="5">
    <source>
        <dbReference type="Proteomes" id="UP000238312"/>
    </source>
</evidence>
<dbReference type="SUPFAM" id="SSF55464">
    <property type="entry name" value="Origin of replication-binding domain, RBD-like"/>
    <property type="match status" value="1"/>
</dbReference>
<keyword evidence="1" id="KW-0175">Coiled coil</keyword>
<feature type="compositionally biased region" description="Basic and acidic residues" evidence="2">
    <location>
        <begin position="1703"/>
        <end position="1725"/>
    </location>
</feature>
<feature type="coiled-coil region" evidence="1">
    <location>
        <begin position="1541"/>
        <end position="1575"/>
    </location>
</feature>
<comment type="caution">
    <text evidence="4">The sequence shown here is derived from an EMBL/GenBank/DDBJ whole genome shotgun (WGS) entry which is preliminary data.</text>
</comment>
<dbReference type="CDD" id="cd18809">
    <property type="entry name" value="SF1_C_RecD"/>
    <property type="match status" value="1"/>
</dbReference>
<proteinExistence type="predicted"/>
<feature type="compositionally biased region" description="Low complexity" evidence="2">
    <location>
        <begin position="1624"/>
        <end position="1635"/>
    </location>
</feature>
<dbReference type="NCBIfam" id="NF041492">
    <property type="entry name" value="MobF"/>
    <property type="match status" value="1"/>
</dbReference>
<feature type="compositionally biased region" description="Low complexity" evidence="2">
    <location>
        <begin position="1191"/>
        <end position="1200"/>
    </location>
</feature>
<keyword evidence="5" id="KW-1185">Reference proteome</keyword>
<dbReference type="InterPro" id="IPR027417">
    <property type="entry name" value="P-loop_NTPase"/>
</dbReference>
<dbReference type="Gene3D" id="3.40.50.300">
    <property type="entry name" value="P-loop containing nucleotide triphosphate hydrolases"/>
    <property type="match status" value="1"/>
</dbReference>
<evidence type="ECO:0000256" key="2">
    <source>
        <dbReference type="SAM" id="MobiDB-lite"/>
    </source>
</evidence>
<feature type="compositionally biased region" description="Basic and acidic residues" evidence="2">
    <location>
        <begin position="1739"/>
        <end position="1752"/>
    </location>
</feature>
<feature type="region of interest" description="Disordered" evidence="2">
    <location>
        <begin position="1690"/>
        <end position="1758"/>
    </location>
</feature>
<feature type="compositionally biased region" description="Basic residues" evidence="2">
    <location>
        <begin position="1726"/>
        <end position="1738"/>
    </location>
</feature>
<feature type="coiled-coil region" evidence="1">
    <location>
        <begin position="1489"/>
        <end position="1516"/>
    </location>
</feature>